<dbReference type="Pfam" id="PF15193">
    <property type="entry name" value="FAM24"/>
    <property type="match status" value="1"/>
</dbReference>
<evidence type="ECO:0000256" key="3">
    <source>
        <dbReference type="ARBA" id="ARBA00022525"/>
    </source>
</evidence>
<evidence type="ECO:0000256" key="4">
    <source>
        <dbReference type="ARBA" id="ARBA00022729"/>
    </source>
</evidence>
<keyword evidence="3" id="KW-0964">Secreted</keyword>
<keyword evidence="5" id="KW-1133">Transmembrane helix</keyword>
<comment type="similarity">
    <text evidence="2">Belongs to the FAM24 family.</text>
</comment>
<evidence type="ECO:0000256" key="1">
    <source>
        <dbReference type="ARBA" id="ARBA00004613"/>
    </source>
</evidence>
<evidence type="ECO:0000256" key="5">
    <source>
        <dbReference type="SAM" id="Phobius"/>
    </source>
</evidence>
<dbReference type="GO" id="GO:0005576">
    <property type="term" value="C:extracellular region"/>
    <property type="evidence" value="ECO:0007669"/>
    <property type="project" value="UniProtKB-SubCell"/>
</dbReference>
<gene>
    <name evidence="6" type="ORF">MONAX_5E011540</name>
</gene>
<keyword evidence="5" id="KW-0472">Membrane</keyword>
<keyword evidence="7" id="KW-1185">Reference proteome</keyword>
<evidence type="ECO:0000256" key="2">
    <source>
        <dbReference type="ARBA" id="ARBA00007386"/>
    </source>
</evidence>
<dbReference type="PANTHER" id="PTHR35860">
    <property type="entry name" value="PROTEIN FAM24B"/>
    <property type="match status" value="1"/>
</dbReference>
<dbReference type="EMBL" id="CABDUW010000762">
    <property type="protein sequence ID" value="VTJ74765.1"/>
    <property type="molecule type" value="Genomic_DNA"/>
</dbReference>
<name>A0A5E4BZ63_MARMO</name>
<dbReference type="PANTHER" id="PTHR35860:SF4">
    <property type="entry name" value="PROTEIN FAM24A-LIKE"/>
    <property type="match status" value="1"/>
</dbReference>
<evidence type="ECO:0000313" key="6">
    <source>
        <dbReference type="EMBL" id="VTJ74765.1"/>
    </source>
</evidence>
<keyword evidence="4" id="KW-0732">Signal</keyword>
<protein>
    <recommendedName>
        <fullName evidence="8">Protein FAM24A</fullName>
    </recommendedName>
</protein>
<reference evidence="6" key="1">
    <citation type="submission" date="2019-04" db="EMBL/GenBank/DDBJ databases">
        <authorList>
            <person name="Alioto T."/>
            <person name="Alioto T."/>
        </authorList>
    </citation>
    <scope>NUCLEOTIDE SEQUENCE [LARGE SCALE GENOMIC DNA]</scope>
</reference>
<comment type="subcellular location">
    <subcellularLocation>
        <location evidence="1">Secreted</location>
    </subcellularLocation>
</comment>
<dbReference type="Proteomes" id="UP000335636">
    <property type="component" value="Unassembled WGS sequence"/>
</dbReference>
<dbReference type="InterPro" id="IPR028122">
    <property type="entry name" value="FAM24"/>
</dbReference>
<comment type="caution">
    <text evidence="6">The sequence shown here is derived from an EMBL/GenBank/DDBJ whole genome shotgun (WGS) entry which is preliminary data.</text>
</comment>
<feature type="transmembrane region" description="Helical" evidence="5">
    <location>
        <begin position="27"/>
        <end position="52"/>
    </location>
</feature>
<dbReference type="AlphaFoldDB" id="A0A5E4BZ63"/>
<organism evidence="6 7">
    <name type="scientific">Marmota monax</name>
    <name type="common">Woodchuck</name>
    <dbReference type="NCBI Taxonomy" id="9995"/>
    <lineage>
        <taxon>Eukaryota</taxon>
        <taxon>Metazoa</taxon>
        <taxon>Chordata</taxon>
        <taxon>Craniata</taxon>
        <taxon>Vertebrata</taxon>
        <taxon>Euteleostomi</taxon>
        <taxon>Mammalia</taxon>
        <taxon>Eutheria</taxon>
        <taxon>Euarchontoglires</taxon>
        <taxon>Glires</taxon>
        <taxon>Rodentia</taxon>
        <taxon>Sciuromorpha</taxon>
        <taxon>Sciuridae</taxon>
        <taxon>Xerinae</taxon>
        <taxon>Marmotini</taxon>
        <taxon>Marmota</taxon>
    </lineage>
</organism>
<evidence type="ECO:0000313" key="7">
    <source>
        <dbReference type="Proteomes" id="UP000335636"/>
    </source>
</evidence>
<keyword evidence="5" id="KW-0812">Transmembrane</keyword>
<evidence type="ECO:0008006" key="8">
    <source>
        <dbReference type="Google" id="ProtNLM"/>
    </source>
</evidence>
<proteinExistence type="inferred from homology"/>
<accession>A0A5E4BZ63</accession>
<sequence>MWEGSHPHCLPTLLCPGMFKSFDLRTIIMFAIGSGILAAMLMLIGLVLCLYVKLFKALKAAKECCSNKFQSKGNPPKGITETSPALQCCDECSMYTDYDSLPPCLCGTNEGL</sequence>